<proteinExistence type="predicted"/>
<organism evidence="2 3">
    <name type="scientific">Bacteroides fragilis</name>
    <dbReference type="NCBI Taxonomy" id="817"/>
    <lineage>
        <taxon>Bacteria</taxon>
        <taxon>Pseudomonadati</taxon>
        <taxon>Bacteroidota</taxon>
        <taxon>Bacteroidia</taxon>
        <taxon>Bacteroidales</taxon>
        <taxon>Bacteroidaceae</taxon>
        <taxon>Bacteroides</taxon>
    </lineage>
</organism>
<comment type="caution">
    <text evidence="2">The sequence shown here is derived from an EMBL/GenBank/DDBJ whole genome shotgun (WGS) entry which is preliminary data.</text>
</comment>
<dbReference type="Gene3D" id="1.10.10.10">
    <property type="entry name" value="Winged helix-like DNA-binding domain superfamily/Winged helix DNA-binding domain"/>
    <property type="match status" value="1"/>
</dbReference>
<dbReference type="AlphaFoldDB" id="A0A412XQ97"/>
<dbReference type="SUPFAM" id="SSF48295">
    <property type="entry name" value="TrpR-like"/>
    <property type="match status" value="1"/>
</dbReference>
<gene>
    <name evidence="2" type="ORF">DWW08_23015</name>
</gene>
<dbReference type="RefSeq" id="WP_122143684.1">
    <property type="nucleotide sequence ID" value="NZ_JAFKPL010000029.1"/>
</dbReference>
<dbReference type="InterPro" id="IPR055247">
    <property type="entry name" value="InsJ-like_HTH"/>
</dbReference>
<dbReference type="InterPro" id="IPR036388">
    <property type="entry name" value="WH-like_DNA-bd_sf"/>
</dbReference>
<dbReference type="Pfam" id="PF13518">
    <property type="entry name" value="HTH_28"/>
    <property type="match status" value="1"/>
</dbReference>
<feature type="domain" description="Insertion element IS150 protein InsJ-like helix-turn-helix" evidence="1">
    <location>
        <begin position="9"/>
        <end position="54"/>
    </location>
</feature>
<dbReference type="InterPro" id="IPR010921">
    <property type="entry name" value="Trp_repressor/repl_initiator"/>
</dbReference>
<accession>A0A412XQ97</accession>
<sequence>MIKYTFTRKLYLVSEVKAGKSIKVLLREYNLHENKLLEWVRLYERYGNDGLKKPEPKAYA</sequence>
<evidence type="ECO:0000313" key="2">
    <source>
        <dbReference type="EMBL" id="RGV47299.1"/>
    </source>
</evidence>
<dbReference type="Proteomes" id="UP000286270">
    <property type="component" value="Unassembled WGS sequence"/>
</dbReference>
<dbReference type="EMBL" id="QRZH01000036">
    <property type="protein sequence ID" value="RGV47299.1"/>
    <property type="molecule type" value="Genomic_DNA"/>
</dbReference>
<protein>
    <submittedName>
        <fullName evidence="2">Helix-turn-helix domain-containing protein</fullName>
    </submittedName>
</protein>
<evidence type="ECO:0000259" key="1">
    <source>
        <dbReference type="Pfam" id="PF13518"/>
    </source>
</evidence>
<name>A0A412XQ97_BACFG</name>
<reference evidence="2 3" key="1">
    <citation type="submission" date="2018-08" db="EMBL/GenBank/DDBJ databases">
        <title>A genome reference for cultivated species of the human gut microbiota.</title>
        <authorList>
            <person name="Zou Y."/>
            <person name="Xue W."/>
            <person name="Luo G."/>
        </authorList>
    </citation>
    <scope>NUCLEOTIDE SEQUENCE [LARGE SCALE GENOMIC DNA]</scope>
    <source>
        <strain evidence="2 3">AF14-26</strain>
    </source>
</reference>
<evidence type="ECO:0000313" key="3">
    <source>
        <dbReference type="Proteomes" id="UP000286270"/>
    </source>
</evidence>
<dbReference type="GO" id="GO:0043565">
    <property type="term" value="F:sequence-specific DNA binding"/>
    <property type="evidence" value="ECO:0007669"/>
    <property type="project" value="InterPro"/>
</dbReference>